<evidence type="ECO:0008006" key="4">
    <source>
        <dbReference type="Google" id="ProtNLM"/>
    </source>
</evidence>
<keyword evidence="1" id="KW-0732">Signal</keyword>
<dbReference type="RefSeq" id="XP_043041129.1">
    <property type="nucleotide sequence ID" value="XM_043185974.1"/>
</dbReference>
<dbReference type="GeneID" id="66108271"/>
<gene>
    <name evidence="2" type="ORF">BT62DRAFT_930642</name>
</gene>
<dbReference type="EMBL" id="MU250531">
    <property type="protein sequence ID" value="KAG7447629.1"/>
    <property type="molecule type" value="Genomic_DNA"/>
</dbReference>
<keyword evidence="3" id="KW-1185">Reference proteome</keyword>
<comment type="caution">
    <text evidence="2">The sequence shown here is derived from an EMBL/GenBank/DDBJ whole genome shotgun (WGS) entry which is preliminary data.</text>
</comment>
<feature type="chain" id="PRO_5040145178" description="Secreted protein" evidence="1">
    <location>
        <begin position="19"/>
        <end position="73"/>
    </location>
</feature>
<name>A0A9P7VWU9_9AGAR</name>
<feature type="signal peptide" evidence="1">
    <location>
        <begin position="1"/>
        <end position="18"/>
    </location>
</feature>
<accession>A0A9P7VWU9</accession>
<proteinExistence type="predicted"/>
<sequence>MQHITIVLVLAACSVRLGSLHHGSIQRVLYIASLDLPRQLSYVGPLWCCPFSRDRNDFREGDLTFLAIFHNAN</sequence>
<dbReference type="Proteomes" id="UP000812287">
    <property type="component" value="Unassembled WGS sequence"/>
</dbReference>
<evidence type="ECO:0000256" key="1">
    <source>
        <dbReference type="SAM" id="SignalP"/>
    </source>
</evidence>
<evidence type="ECO:0000313" key="3">
    <source>
        <dbReference type="Proteomes" id="UP000812287"/>
    </source>
</evidence>
<reference evidence="2" key="1">
    <citation type="submission" date="2020-11" db="EMBL/GenBank/DDBJ databases">
        <title>Adaptations for nitrogen fixation in a non-lichenized fungal sporocarp promotes dispersal by wood-feeding termites.</title>
        <authorList>
            <consortium name="DOE Joint Genome Institute"/>
            <person name="Koch R.A."/>
            <person name="Yoon G."/>
            <person name="Arayal U."/>
            <person name="Lail K."/>
            <person name="Amirebrahimi M."/>
            <person name="Labutti K."/>
            <person name="Lipzen A."/>
            <person name="Riley R."/>
            <person name="Barry K."/>
            <person name="Henrissat B."/>
            <person name="Grigoriev I.V."/>
            <person name="Herr J.R."/>
            <person name="Aime M.C."/>
        </authorList>
    </citation>
    <scope>NUCLEOTIDE SEQUENCE</scope>
    <source>
        <strain evidence="2">MCA 3950</strain>
    </source>
</reference>
<organism evidence="2 3">
    <name type="scientific">Guyanagaster necrorhizus</name>
    <dbReference type="NCBI Taxonomy" id="856835"/>
    <lineage>
        <taxon>Eukaryota</taxon>
        <taxon>Fungi</taxon>
        <taxon>Dikarya</taxon>
        <taxon>Basidiomycota</taxon>
        <taxon>Agaricomycotina</taxon>
        <taxon>Agaricomycetes</taxon>
        <taxon>Agaricomycetidae</taxon>
        <taxon>Agaricales</taxon>
        <taxon>Marasmiineae</taxon>
        <taxon>Physalacriaceae</taxon>
        <taxon>Guyanagaster</taxon>
    </lineage>
</organism>
<evidence type="ECO:0000313" key="2">
    <source>
        <dbReference type="EMBL" id="KAG7447629.1"/>
    </source>
</evidence>
<dbReference type="AlphaFoldDB" id="A0A9P7VWU9"/>
<protein>
    <recommendedName>
        <fullName evidence="4">Secreted protein</fullName>
    </recommendedName>
</protein>